<proteinExistence type="predicted"/>
<reference evidence="2" key="2">
    <citation type="submission" date="2021-01" db="EMBL/GenBank/DDBJ databases">
        <authorList>
            <person name="Schikora-Tamarit M.A."/>
        </authorList>
    </citation>
    <scope>NUCLEOTIDE SEQUENCE</scope>
    <source>
        <strain evidence="2">NCAIM Y.01608</strain>
    </source>
</reference>
<gene>
    <name evidence="2" type="ORF">OGATHE_005695</name>
</gene>
<dbReference type="Proteomes" id="UP000788993">
    <property type="component" value="Unassembled WGS sequence"/>
</dbReference>
<comment type="caution">
    <text evidence="2">The sequence shown here is derived from an EMBL/GenBank/DDBJ whole genome shotgun (WGS) entry which is preliminary data.</text>
</comment>
<dbReference type="EMBL" id="JAEUBD010001504">
    <property type="protein sequence ID" value="KAH3659650.1"/>
    <property type="molecule type" value="Genomic_DNA"/>
</dbReference>
<accession>A0A9P8NUA3</accession>
<keyword evidence="3" id="KW-1185">Reference proteome</keyword>
<evidence type="ECO:0000256" key="1">
    <source>
        <dbReference type="SAM" id="MobiDB-lite"/>
    </source>
</evidence>
<name>A0A9P8NUA3_9ASCO</name>
<protein>
    <submittedName>
        <fullName evidence="2">Uncharacterized protein</fullName>
    </submittedName>
</protein>
<reference evidence="2" key="1">
    <citation type="journal article" date="2021" name="Open Biol.">
        <title>Shared evolutionary footprints suggest mitochondrial oxidative damage underlies multiple complex I losses in fungi.</title>
        <authorList>
            <person name="Schikora-Tamarit M.A."/>
            <person name="Marcet-Houben M."/>
            <person name="Nosek J."/>
            <person name="Gabaldon T."/>
        </authorList>
    </citation>
    <scope>NUCLEOTIDE SEQUENCE</scope>
    <source>
        <strain evidence="2">NCAIM Y.01608</strain>
    </source>
</reference>
<sequence length="468" mass="46366">MAEQEPQAAEQEALETPTRPTCEVGIGGGDDGVGLAADGRCFGSSSSVGTSSSSPTSGCLVRSTDSWSLESSDSSLALSGAAVAGSCGSGLIGRTGTGARSGGAASSSVLLDSLTFFSFVGIGAPNPIIPIMPIPPESLAILSRSWRRFASSSSSSSSSSSVAVSCSVSSLCSSCSVSSFSSAGSSLSISFFFFSSLRFINASAAACSSRCLSSSSRSRSFNVKRGASSSALVGSSAVDCAGSGGGGAVPEPDETRRSSLLVSRLSRGEMYVEWGLAAIKGFLVKFGSAMVWPGIGGAELTLKLCSLCLKSDVPCSMVDCTGSVDSLLSGDGSGIDSITDSGTGSGAESDTGSGTGGCATGGSALGSAGDCVSSGASGATAVVSGNSGSSSACFSTKFLGKYPDTSSPPVLVVPNSQSASTSSVTVISWPARNARSSEAFSADGVYGYLAITVYGTDIIEKLMQKQIF</sequence>
<feature type="region of interest" description="Disordered" evidence="1">
    <location>
        <begin position="1"/>
        <end position="30"/>
    </location>
</feature>
<feature type="compositionally biased region" description="Low complexity" evidence="1">
    <location>
        <begin position="1"/>
        <end position="11"/>
    </location>
</feature>
<dbReference type="AlphaFoldDB" id="A0A9P8NUA3"/>
<organism evidence="2 3">
    <name type="scientific">Ogataea polymorpha</name>
    <dbReference type="NCBI Taxonomy" id="460523"/>
    <lineage>
        <taxon>Eukaryota</taxon>
        <taxon>Fungi</taxon>
        <taxon>Dikarya</taxon>
        <taxon>Ascomycota</taxon>
        <taxon>Saccharomycotina</taxon>
        <taxon>Pichiomycetes</taxon>
        <taxon>Pichiales</taxon>
        <taxon>Pichiaceae</taxon>
        <taxon>Ogataea</taxon>
    </lineage>
</organism>
<evidence type="ECO:0000313" key="2">
    <source>
        <dbReference type="EMBL" id="KAH3659650.1"/>
    </source>
</evidence>
<evidence type="ECO:0000313" key="3">
    <source>
        <dbReference type="Proteomes" id="UP000788993"/>
    </source>
</evidence>